<evidence type="ECO:0000313" key="3">
    <source>
        <dbReference type="Proteomes" id="UP000278627"/>
    </source>
</evidence>
<name>A0A0N4TLA3_BRUPA</name>
<keyword evidence="3" id="KW-1185">Reference proteome</keyword>
<keyword evidence="1" id="KW-1133">Transmembrane helix</keyword>
<keyword evidence="1" id="KW-0472">Membrane</keyword>
<accession>A0A0N4TLA3</accession>
<proteinExistence type="predicted"/>
<reference evidence="2 3" key="2">
    <citation type="submission" date="2018-11" db="EMBL/GenBank/DDBJ databases">
        <authorList>
            <consortium name="Pathogen Informatics"/>
        </authorList>
    </citation>
    <scope>NUCLEOTIDE SEQUENCE [LARGE SCALE GENOMIC DNA]</scope>
</reference>
<dbReference type="WBParaSite" id="BPAG_0000915501-mRNA-1">
    <property type="protein sequence ID" value="BPAG_0000915501-mRNA-1"/>
    <property type="gene ID" value="BPAG_0000915501"/>
</dbReference>
<dbReference type="EMBL" id="UZAD01013147">
    <property type="protein sequence ID" value="VDN90303.1"/>
    <property type="molecule type" value="Genomic_DNA"/>
</dbReference>
<evidence type="ECO:0000256" key="1">
    <source>
        <dbReference type="SAM" id="Phobius"/>
    </source>
</evidence>
<feature type="transmembrane region" description="Helical" evidence="1">
    <location>
        <begin position="32"/>
        <end position="51"/>
    </location>
</feature>
<evidence type="ECO:0000313" key="4">
    <source>
        <dbReference type="WBParaSite" id="BPAG_0000915501-mRNA-1"/>
    </source>
</evidence>
<keyword evidence="1" id="KW-0812">Transmembrane</keyword>
<dbReference type="AlphaFoldDB" id="A0A0N4TLA3"/>
<sequence>MYDNMVWYGTIHAVLHGIWYMSGIWYMTWHDMVHSGGMHATVYLYVVIWCVQDMVRYMTWHDVVCDGTVHDMLI</sequence>
<reference evidence="4" key="1">
    <citation type="submission" date="2017-02" db="UniProtKB">
        <authorList>
            <consortium name="WormBaseParasite"/>
        </authorList>
    </citation>
    <scope>IDENTIFICATION</scope>
</reference>
<dbReference type="Proteomes" id="UP000278627">
    <property type="component" value="Unassembled WGS sequence"/>
</dbReference>
<protein>
    <submittedName>
        <fullName evidence="4">TLC domain-containing protein</fullName>
    </submittedName>
</protein>
<gene>
    <name evidence="2" type="ORF">BPAG_LOCUS9117</name>
</gene>
<evidence type="ECO:0000313" key="2">
    <source>
        <dbReference type="EMBL" id="VDN90303.1"/>
    </source>
</evidence>
<organism evidence="4">
    <name type="scientific">Brugia pahangi</name>
    <name type="common">Filarial nematode worm</name>
    <dbReference type="NCBI Taxonomy" id="6280"/>
    <lineage>
        <taxon>Eukaryota</taxon>
        <taxon>Metazoa</taxon>
        <taxon>Ecdysozoa</taxon>
        <taxon>Nematoda</taxon>
        <taxon>Chromadorea</taxon>
        <taxon>Rhabditida</taxon>
        <taxon>Spirurina</taxon>
        <taxon>Spiruromorpha</taxon>
        <taxon>Filarioidea</taxon>
        <taxon>Onchocercidae</taxon>
        <taxon>Brugia</taxon>
    </lineage>
</organism>
<feature type="transmembrane region" description="Helical" evidence="1">
    <location>
        <begin position="7"/>
        <end position="26"/>
    </location>
</feature>